<evidence type="ECO:0000313" key="1">
    <source>
        <dbReference type="EMBL" id="KAF0022217.1"/>
    </source>
</evidence>
<dbReference type="EMBL" id="VEVO01000042">
    <property type="protein sequence ID" value="KAF0022217.1"/>
    <property type="molecule type" value="Genomic_DNA"/>
</dbReference>
<reference evidence="1 2" key="1">
    <citation type="submission" date="2019-06" db="EMBL/GenBank/DDBJ databases">
        <title>Draft genomes of female and male turbot (Scophthalmus maximus).</title>
        <authorList>
            <person name="Xu H."/>
            <person name="Xu X.-W."/>
            <person name="Shao C."/>
            <person name="Chen S."/>
        </authorList>
    </citation>
    <scope>NUCLEOTIDE SEQUENCE [LARGE SCALE GENOMIC DNA]</scope>
    <source>
        <strain evidence="1">Ysfricsl-2016a</strain>
        <tissue evidence="1">Blood</tissue>
    </source>
</reference>
<accession>A0A6A4RPU0</accession>
<protein>
    <submittedName>
        <fullName evidence="1">Uncharacterized protein</fullName>
    </submittedName>
</protein>
<dbReference type="Proteomes" id="UP000438429">
    <property type="component" value="Unassembled WGS sequence"/>
</dbReference>
<comment type="caution">
    <text evidence="1">The sequence shown here is derived from an EMBL/GenBank/DDBJ whole genome shotgun (WGS) entry which is preliminary data.</text>
</comment>
<evidence type="ECO:0000313" key="2">
    <source>
        <dbReference type="Proteomes" id="UP000438429"/>
    </source>
</evidence>
<dbReference type="AlphaFoldDB" id="A0A6A4RPU0"/>
<sequence length="127" mass="14802">MCAEVEVIQSWVNFNWLEQRLRQRRYQFTTESVGSPSFFGRNGKPDSNWLRPFWGDQQNYDKILTVQIELDGEEAVTSMELMTCVRELCGGLIACRVTGEKKYELDKKENVAGNKDCRRDKVRKSTI</sequence>
<gene>
    <name evidence="1" type="ORF">F2P81_025534</name>
</gene>
<proteinExistence type="predicted"/>
<name>A0A6A4RPU0_SCOMX</name>
<organism evidence="1 2">
    <name type="scientific">Scophthalmus maximus</name>
    <name type="common">Turbot</name>
    <name type="synonym">Psetta maxima</name>
    <dbReference type="NCBI Taxonomy" id="52904"/>
    <lineage>
        <taxon>Eukaryota</taxon>
        <taxon>Metazoa</taxon>
        <taxon>Chordata</taxon>
        <taxon>Craniata</taxon>
        <taxon>Vertebrata</taxon>
        <taxon>Euteleostomi</taxon>
        <taxon>Actinopterygii</taxon>
        <taxon>Neopterygii</taxon>
        <taxon>Teleostei</taxon>
        <taxon>Neoteleostei</taxon>
        <taxon>Acanthomorphata</taxon>
        <taxon>Carangaria</taxon>
        <taxon>Pleuronectiformes</taxon>
        <taxon>Pleuronectoidei</taxon>
        <taxon>Scophthalmidae</taxon>
        <taxon>Scophthalmus</taxon>
    </lineage>
</organism>